<dbReference type="AlphaFoldDB" id="A0A4Y8SJU2"/>
<dbReference type="InterPro" id="IPR050083">
    <property type="entry name" value="HtpX_protease"/>
</dbReference>
<protein>
    <recommendedName>
        <fullName evidence="12">Peptidase M48 domain-containing protein</fullName>
    </recommendedName>
</protein>
<evidence type="ECO:0000256" key="1">
    <source>
        <dbReference type="ARBA" id="ARBA00001947"/>
    </source>
</evidence>
<dbReference type="Gene3D" id="3.30.2010.10">
    <property type="entry name" value="Metalloproteases ('zincins'), catalytic domain"/>
    <property type="match status" value="1"/>
</dbReference>
<keyword evidence="9" id="KW-0482">Metalloprotease</keyword>
<keyword evidence="10 11" id="KW-0472">Membrane</keyword>
<dbReference type="Proteomes" id="UP000297540">
    <property type="component" value="Unassembled WGS sequence"/>
</dbReference>
<keyword evidence="2" id="KW-1003">Cell membrane</keyword>
<evidence type="ECO:0000256" key="4">
    <source>
        <dbReference type="ARBA" id="ARBA00022692"/>
    </source>
</evidence>
<accession>A0A4Y8SJU2</accession>
<evidence type="ECO:0000256" key="6">
    <source>
        <dbReference type="ARBA" id="ARBA00022801"/>
    </source>
</evidence>
<proteinExistence type="predicted"/>
<feature type="transmembrane region" description="Helical" evidence="11">
    <location>
        <begin position="30"/>
        <end position="58"/>
    </location>
</feature>
<evidence type="ECO:0000313" key="13">
    <source>
        <dbReference type="EMBL" id="TFF38931.1"/>
    </source>
</evidence>
<evidence type="ECO:0000256" key="7">
    <source>
        <dbReference type="ARBA" id="ARBA00022833"/>
    </source>
</evidence>
<comment type="caution">
    <text evidence="13">The sequence shown here is derived from an EMBL/GenBank/DDBJ whole genome shotgun (WGS) entry which is preliminary data.</text>
</comment>
<keyword evidence="6" id="KW-0378">Hydrolase</keyword>
<reference evidence="13 14" key="1">
    <citation type="journal article" date="2017" name="Int. J. Syst. Evol. Microbiol.">
        <title>Mucilaginibacterpsychrotolerans sp. nov., isolated from peatlands.</title>
        <authorList>
            <person name="Deng Y."/>
            <person name="Shen L."/>
            <person name="Xu B."/>
            <person name="Liu Y."/>
            <person name="Gu Z."/>
            <person name="Liu H."/>
            <person name="Zhou Y."/>
        </authorList>
    </citation>
    <scope>NUCLEOTIDE SEQUENCE [LARGE SCALE GENOMIC DNA]</scope>
    <source>
        <strain evidence="13 14">NH7-4</strain>
    </source>
</reference>
<keyword evidence="4 11" id="KW-0812">Transmembrane</keyword>
<keyword evidence="7" id="KW-0862">Zinc</keyword>
<evidence type="ECO:0000256" key="10">
    <source>
        <dbReference type="ARBA" id="ARBA00023136"/>
    </source>
</evidence>
<dbReference type="EMBL" id="SOZE01000005">
    <property type="protein sequence ID" value="TFF38931.1"/>
    <property type="molecule type" value="Genomic_DNA"/>
</dbReference>
<comment type="cofactor">
    <cofactor evidence="1">
        <name>Zn(2+)</name>
        <dbReference type="ChEBI" id="CHEBI:29105"/>
    </cofactor>
</comment>
<keyword evidence="5" id="KW-0479">Metal-binding</keyword>
<dbReference type="CDD" id="cd07328">
    <property type="entry name" value="M48_Ste24p_like"/>
    <property type="match status" value="1"/>
</dbReference>
<dbReference type="GO" id="GO:0046872">
    <property type="term" value="F:metal ion binding"/>
    <property type="evidence" value="ECO:0007669"/>
    <property type="project" value="UniProtKB-KW"/>
</dbReference>
<keyword evidence="3" id="KW-0645">Protease</keyword>
<name>A0A4Y8SJU2_9SPHI</name>
<dbReference type="GO" id="GO:0006508">
    <property type="term" value="P:proteolysis"/>
    <property type="evidence" value="ECO:0007669"/>
    <property type="project" value="UniProtKB-KW"/>
</dbReference>
<dbReference type="OrthoDB" id="9789270at2"/>
<gene>
    <name evidence="13" type="ORF">E2R66_07995</name>
</gene>
<keyword evidence="14" id="KW-1185">Reference proteome</keyword>
<dbReference type="InterPro" id="IPR001915">
    <property type="entry name" value="Peptidase_M48"/>
</dbReference>
<evidence type="ECO:0000313" key="14">
    <source>
        <dbReference type="Proteomes" id="UP000297540"/>
    </source>
</evidence>
<evidence type="ECO:0000256" key="9">
    <source>
        <dbReference type="ARBA" id="ARBA00023049"/>
    </source>
</evidence>
<evidence type="ECO:0000256" key="3">
    <source>
        <dbReference type="ARBA" id="ARBA00022670"/>
    </source>
</evidence>
<organism evidence="13 14">
    <name type="scientific">Mucilaginibacter psychrotolerans</name>
    <dbReference type="NCBI Taxonomy" id="1524096"/>
    <lineage>
        <taxon>Bacteria</taxon>
        <taxon>Pseudomonadati</taxon>
        <taxon>Bacteroidota</taxon>
        <taxon>Sphingobacteriia</taxon>
        <taxon>Sphingobacteriales</taxon>
        <taxon>Sphingobacteriaceae</taxon>
        <taxon>Mucilaginibacter</taxon>
    </lineage>
</organism>
<evidence type="ECO:0000256" key="11">
    <source>
        <dbReference type="SAM" id="Phobius"/>
    </source>
</evidence>
<feature type="domain" description="Peptidase M48" evidence="12">
    <location>
        <begin position="114"/>
        <end position="378"/>
    </location>
</feature>
<evidence type="ECO:0000256" key="2">
    <source>
        <dbReference type="ARBA" id="ARBA00022475"/>
    </source>
</evidence>
<feature type="transmembrane region" description="Helical" evidence="11">
    <location>
        <begin position="70"/>
        <end position="96"/>
    </location>
</feature>
<evidence type="ECO:0000256" key="8">
    <source>
        <dbReference type="ARBA" id="ARBA00022989"/>
    </source>
</evidence>
<keyword evidence="8 11" id="KW-1133">Transmembrane helix</keyword>
<dbReference type="Pfam" id="PF01435">
    <property type="entry name" value="Peptidase_M48"/>
    <property type="match status" value="1"/>
</dbReference>
<dbReference type="GO" id="GO:0004222">
    <property type="term" value="F:metalloendopeptidase activity"/>
    <property type="evidence" value="ECO:0007669"/>
    <property type="project" value="InterPro"/>
</dbReference>
<evidence type="ECO:0000259" key="12">
    <source>
        <dbReference type="Pfam" id="PF01435"/>
    </source>
</evidence>
<sequence length="699" mass="79212">MNNLTLSFPPMPQGADKNIIKPSASFTKKVYGAIASIGLFVLSYIFLLLMAIGIAIAFGALGMAIIGKAGFMSLVLGIGLMLSGLMLVFFVIKFLFKKTKQDYSGMMELSRGEQPQLFAFIDKIAEETNAPKPKRIYVTADVNAAVFYDSSFWSMFFPVKKNLKIGLGLVNSINVSEFKAVMAHEFGHFSQRSMKFGSYVYNLNKVIYNMLYDNEGYGKMLNAWANWHSILRLTAVMNIKIVEGMQWVLRQVYVVLNKSHMALSREMEFHADAVAAYVSGGNHLVTSLKRLEISNFCYTRLLDYWNTKLGDNMRSANFYPQQLEVMRKFAERRLMPTDTAGLPLIKKGDALVNNSEIVIDDQWSSHPSTEDRELALEKINLVTDTDETPAWALFDNARDLQVSLTEYLYAGVEKAKGTNFVELEDFKADFDATVNTDTLDKRYRNYYDRNITAFDVDVAEAKAATYQKLTFEGLFATENCSLPEAVERMENDITLMDMIITVRDDVKTFDYKGTKYSRSDAGYVKTLIDEDLKQTQNAIAVLDEDVFIYFLSLAAEGDKQALADKYRKLFAYQPQAVKRYDQYNDVLATFNNIYHSMPYSEIHETVDAIYAKEKIFKPAIREAIATAEVKPYLTESDTEAINAYLDGTSAYFIHPNYNNEAIAVFNKGTQAYIKAISKCHFEMKKDLLNFQLNLLGNTA</sequence>
<evidence type="ECO:0000256" key="5">
    <source>
        <dbReference type="ARBA" id="ARBA00022723"/>
    </source>
</evidence>
<dbReference type="PANTHER" id="PTHR43221:SF2">
    <property type="entry name" value="PROTEASE HTPX HOMOLOG"/>
    <property type="match status" value="1"/>
</dbReference>
<dbReference type="PANTHER" id="PTHR43221">
    <property type="entry name" value="PROTEASE HTPX"/>
    <property type="match status" value="1"/>
</dbReference>
<dbReference type="RefSeq" id="WP_133228025.1">
    <property type="nucleotide sequence ID" value="NZ_SOZE01000005.1"/>
</dbReference>